<evidence type="ECO:0000313" key="2">
    <source>
        <dbReference type="Proteomes" id="UP000674938"/>
    </source>
</evidence>
<reference evidence="1" key="1">
    <citation type="submission" date="2020-12" db="EMBL/GenBank/DDBJ databases">
        <title>Vagococcus allomyrinae sp. nov. and Enterococcus lavae sp. nov., isolated from the larvae of Allomyrina dichotoma.</title>
        <authorList>
            <person name="Lee S.D."/>
        </authorList>
    </citation>
    <scope>NUCLEOTIDE SEQUENCE</scope>
    <source>
        <strain evidence="1">BWB3-3</strain>
    </source>
</reference>
<evidence type="ECO:0000313" key="1">
    <source>
        <dbReference type="EMBL" id="MBP1040353.1"/>
    </source>
</evidence>
<accession>A0A940PAA9</accession>
<comment type="caution">
    <text evidence="1">The sequence shown here is derived from an EMBL/GenBank/DDBJ whole genome shotgun (WGS) entry which is preliminary data.</text>
</comment>
<organism evidence="1 2">
    <name type="scientific">Vagococcus allomyrinae</name>
    <dbReference type="NCBI Taxonomy" id="2794353"/>
    <lineage>
        <taxon>Bacteria</taxon>
        <taxon>Bacillati</taxon>
        <taxon>Bacillota</taxon>
        <taxon>Bacilli</taxon>
        <taxon>Lactobacillales</taxon>
        <taxon>Enterococcaceae</taxon>
        <taxon>Vagococcus</taxon>
    </lineage>
</organism>
<sequence>MNPEKFNDLLKKYQPDLFNKVSAEQSGLSEKILSLRIDSGFDILKMAKLLDLSQEDYLKYEFGDLDFSIEEYKKVIAKMKIFTSKNILLNISSVLNEYLESDIKNISSKSFDSITIEVQIDIETDEFQVRIPQKKEVFNVDVRQIKTKRPFVTNIREITSNLFKQEEVVLPDRKKFKELEVVTL</sequence>
<protein>
    <submittedName>
        <fullName evidence="1">Uncharacterized protein</fullName>
    </submittedName>
</protein>
<dbReference type="RefSeq" id="WP_209525245.1">
    <property type="nucleotide sequence ID" value="NZ_JAEEGA010000002.1"/>
</dbReference>
<name>A0A940PAA9_9ENTE</name>
<dbReference type="Proteomes" id="UP000674938">
    <property type="component" value="Unassembled WGS sequence"/>
</dbReference>
<proteinExistence type="predicted"/>
<gene>
    <name evidence="1" type="ORF">I6N95_04930</name>
</gene>
<dbReference type="AlphaFoldDB" id="A0A940PAA9"/>
<keyword evidence="2" id="KW-1185">Reference proteome</keyword>
<dbReference type="EMBL" id="JAEEGA010000002">
    <property type="protein sequence ID" value="MBP1040353.1"/>
    <property type="molecule type" value="Genomic_DNA"/>
</dbReference>